<evidence type="ECO:0000256" key="2">
    <source>
        <dbReference type="SAM" id="Phobius"/>
    </source>
</evidence>
<feature type="region of interest" description="Disordered" evidence="1">
    <location>
        <begin position="1"/>
        <end position="31"/>
    </location>
</feature>
<dbReference type="KEGG" id="jre:108988045"/>
<evidence type="ECO:0000256" key="1">
    <source>
        <dbReference type="SAM" id="MobiDB-lite"/>
    </source>
</evidence>
<dbReference type="RefSeq" id="XP_018816684.1">
    <property type="nucleotide sequence ID" value="XM_018961139.2"/>
</dbReference>
<keyword evidence="2" id="KW-0812">Transmembrane</keyword>
<dbReference type="PANTHER" id="PTHR31852">
    <property type="entry name" value="LATE EMBRYOGENESIS ABUNDANT (LEA) HYDROXYPROLINE-RICH GLYCOPROTEIN FAMILY"/>
    <property type="match status" value="1"/>
</dbReference>
<feature type="transmembrane region" description="Helical" evidence="2">
    <location>
        <begin position="42"/>
        <end position="65"/>
    </location>
</feature>
<dbReference type="InterPro" id="IPR004864">
    <property type="entry name" value="LEA_2"/>
</dbReference>
<dbReference type="OrthoDB" id="1894389at2759"/>
<feature type="domain" description="Late embryogenesis abundant protein LEA-2 subgroup" evidence="3">
    <location>
        <begin position="100"/>
        <end position="200"/>
    </location>
</feature>
<dbReference type="Pfam" id="PF03168">
    <property type="entry name" value="LEA_2"/>
    <property type="match status" value="1"/>
</dbReference>
<evidence type="ECO:0000313" key="5">
    <source>
        <dbReference type="RefSeq" id="XP_018816684.1"/>
    </source>
</evidence>
<dbReference type="Proteomes" id="UP000235220">
    <property type="component" value="Chromosome 1"/>
</dbReference>
<keyword evidence="4" id="KW-1185">Reference proteome</keyword>
<dbReference type="STRING" id="51240.A0A2I4EBB0"/>
<gene>
    <name evidence="5" type="primary">LOC108988045</name>
</gene>
<dbReference type="Gramene" id="Jr01_07450_p1">
    <property type="protein sequence ID" value="cds.Jr01_07450_p1"/>
    <property type="gene ID" value="Jr01_07450"/>
</dbReference>
<organism evidence="4 5">
    <name type="scientific">Juglans regia</name>
    <name type="common">English walnut</name>
    <dbReference type="NCBI Taxonomy" id="51240"/>
    <lineage>
        <taxon>Eukaryota</taxon>
        <taxon>Viridiplantae</taxon>
        <taxon>Streptophyta</taxon>
        <taxon>Embryophyta</taxon>
        <taxon>Tracheophyta</taxon>
        <taxon>Spermatophyta</taxon>
        <taxon>Magnoliopsida</taxon>
        <taxon>eudicotyledons</taxon>
        <taxon>Gunneridae</taxon>
        <taxon>Pentapetalae</taxon>
        <taxon>rosids</taxon>
        <taxon>fabids</taxon>
        <taxon>Fagales</taxon>
        <taxon>Juglandaceae</taxon>
        <taxon>Juglans</taxon>
    </lineage>
</organism>
<dbReference type="GeneID" id="108988045"/>
<keyword evidence="2" id="KW-1133">Transmembrane helix</keyword>
<evidence type="ECO:0000313" key="4">
    <source>
        <dbReference type="Proteomes" id="UP000235220"/>
    </source>
</evidence>
<keyword evidence="2" id="KW-0472">Membrane</keyword>
<sequence length="217" mass="23724">MAEKVNKQMYPSAPTNKQPSRDEESATSLSDQELRKKKRIKLGIYIAAFVVFQVLVITAFSLTVMRVKTPKVRLGTVLLQDVKTGNQTSPSFDISFTTQVRIKNTNFGPFKYESTNATFTYQGVTVGQVSIPKGKVGFRSTKKVTVTVTVNSNALPISTTSTTLGSEMGAEVLTLNSHAKLGGKVELMFVTKKKKAAEMNCTMPIDLSTKAVQLNCD</sequence>
<proteinExistence type="predicted"/>
<dbReference type="AlphaFoldDB" id="A0A2I4EBB0"/>
<name>A0A2I4EBB0_JUGRE</name>
<reference evidence="5" key="1">
    <citation type="submission" date="2025-08" db="UniProtKB">
        <authorList>
            <consortium name="RefSeq"/>
        </authorList>
    </citation>
    <scope>IDENTIFICATION</scope>
    <source>
        <tissue evidence="5">Leaves</tissue>
    </source>
</reference>
<dbReference type="Gene3D" id="2.60.40.1820">
    <property type="match status" value="1"/>
</dbReference>
<evidence type="ECO:0000259" key="3">
    <source>
        <dbReference type="Pfam" id="PF03168"/>
    </source>
</evidence>
<accession>A0A2I4EBB0</accession>
<dbReference type="InterPro" id="IPR055301">
    <property type="entry name" value="Lea14-like_2"/>
</dbReference>
<protein>
    <submittedName>
        <fullName evidence="5">Late embryogenesis abundant protein At1g64065-like</fullName>
    </submittedName>
</protein>